<feature type="transmembrane region" description="Helical" evidence="1">
    <location>
        <begin position="12"/>
        <end position="32"/>
    </location>
</feature>
<feature type="transmembrane region" description="Helical" evidence="1">
    <location>
        <begin position="331"/>
        <end position="356"/>
    </location>
</feature>
<feature type="transmembrane region" description="Helical" evidence="1">
    <location>
        <begin position="403"/>
        <end position="420"/>
    </location>
</feature>
<feature type="transmembrane region" description="Helical" evidence="1">
    <location>
        <begin position="225"/>
        <end position="244"/>
    </location>
</feature>
<reference evidence="2 3" key="1">
    <citation type="journal article" date="2010" name="Stand. Genomic Sci.">
        <title>Complete genome sequence of Methanoplanus petrolearius type strain (SEBR 4847).</title>
        <authorList>
            <person name="Brambilla E."/>
            <person name="Djao O.D."/>
            <person name="Daligault H."/>
            <person name="Lapidus A."/>
            <person name="Lucas S."/>
            <person name="Hammon N."/>
            <person name="Nolan M."/>
            <person name="Tice H."/>
            <person name="Cheng J.F."/>
            <person name="Han C."/>
            <person name="Tapia R."/>
            <person name="Goodwin L."/>
            <person name="Pitluck S."/>
            <person name="Liolios K."/>
            <person name="Ivanova N."/>
            <person name="Mavromatis K."/>
            <person name="Mikhailova N."/>
            <person name="Pati A."/>
            <person name="Chen A."/>
            <person name="Palaniappan K."/>
            <person name="Land M."/>
            <person name="Hauser L."/>
            <person name="Chang Y.J."/>
            <person name="Jeffries C.D."/>
            <person name="Rohde M."/>
            <person name="Spring S."/>
            <person name="Sikorski J."/>
            <person name="Goker M."/>
            <person name="Woyke T."/>
            <person name="Bristow J."/>
            <person name="Eisen J.A."/>
            <person name="Markowitz V."/>
            <person name="Hugenholtz P."/>
            <person name="Kyrpides N.C."/>
            <person name="Klenk H.P."/>
        </authorList>
    </citation>
    <scope>NUCLEOTIDE SEQUENCE [LARGE SCALE GENOMIC DNA]</scope>
    <source>
        <strain evidence="3">DSM 11571 / OCM 486 / SEBR 4847</strain>
    </source>
</reference>
<dbReference type="STRING" id="679926.Mpet_0545"/>
<feature type="transmembrane region" description="Helical" evidence="1">
    <location>
        <begin position="137"/>
        <end position="165"/>
    </location>
</feature>
<feature type="transmembrane region" description="Helical" evidence="1">
    <location>
        <begin position="301"/>
        <end position="319"/>
    </location>
</feature>
<organism evidence="2 3">
    <name type="scientific">Methanolacinia petrolearia (strain DSM 11571 / OCM 486 / SEBR 4847)</name>
    <name type="common">Methanoplanus petrolearius</name>
    <dbReference type="NCBI Taxonomy" id="679926"/>
    <lineage>
        <taxon>Archaea</taxon>
        <taxon>Methanobacteriati</taxon>
        <taxon>Methanobacteriota</taxon>
        <taxon>Stenosarchaea group</taxon>
        <taxon>Methanomicrobia</taxon>
        <taxon>Methanomicrobiales</taxon>
        <taxon>Methanomicrobiaceae</taxon>
        <taxon>Methanolacinia</taxon>
    </lineage>
</organism>
<feature type="transmembrane region" description="Helical" evidence="1">
    <location>
        <begin position="451"/>
        <end position="471"/>
    </location>
</feature>
<evidence type="ECO:0000313" key="3">
    <source>
        <dbReference type="Proteomes" id="UP000006565"/>
    </source>
</evidence>
<evidence type="ECO:0000256" key="1">
    <source>
        <dbReference type="SAM" id="Phobius"/>
    </source>
</evidence>
<keyword evidence="1" id="KW-0812">Transmembrane</keyword>
<protein>
    <recommendedName>
        <fullName evidence="4">Membrane protein 6-pyruvoyl-tetrahydropterin synthase-related domain-containing protein</fullName>
    </recommendedName>
</protein>
<dbReference type="KEGG" id="mpi:Mpet_0545"/>
<dbReference type="AlphaFoldDB" id="E1RHL0"/>
<dbReference type="eggNOG" id="arCOG07351">
    <property type="taxonomic scope" value="Archaea"/>
</dbReference>
<feature type="transmembrane region" description="Helical" evidence="1">
    <location>
        <begin position="362"/>
        <end position="383"/>
    </location>
</feature>
<keyword evidence="1" id="KW-0472">Membrane</keyword>
<accession>E1RHL0</accession>
<evidence type="ECO:0008006" key="4">
    <source>
        <dbReference type="Google" id="ProtNLM"/>
    </source>
</evidence>
<feature type="transmembrane region" description="Helical" evidence="1">
    <location>
        <begin position="185"/>
        <end position="218"/>
    </location>
</feature>
<sequence>MSDQLNGFIQKMRSGGWAVILLPVFLVFVAFIDVLTTNGAFCGDYHDTLHSTLEWMIYTKSGFTLWDNLWITGFPEFASPGSDFYYPLIIPLLNITQDIYAQINYSTILHLIVAFITTYLLLGLITEKKNLKMAFSLLYIFSALMLSRVYVGHEIIVFSLAWIPLLYYSFAKIIYKSEYTVTNVLIFSLTSALFFFTGVVYLFALSFILMGIFALYFIITKKTDIKAIIILAISTVIFLLLTAIKSIPMISISDKLLRVDGTVDPLGGGGSLESNLASFIFGTPINKGYAYTGLQYGIQESTVLIGAVSVFLIIIALVYGKRIITIPSFCAILFALIYADGGKVILSFIHLLPILSSFRCPGRVFCSLMPLLIFLSLYGLIIVCQKLKENNSFKLDTEQKKSLLYGTLILIVLKVIELPYEEIPTLEAVVAIVMVFGFIALLYSEKITKDTLIYIFSAALLINIIFIIIDFTITPLVIAKTAVVAIVVLALIIYGIKDKLTDKKSRIVPVLVGVNIIICCMAGLTFIVPSNPELDTSAAIDVIDEFQNLPTDNIQKWAYTSGWAYQNMDYTYHFMNNGIHSMSAYWAYYLDTMLPVFYTIGDKQYSTADYIVDTQYASSGELSITNYTTMVKGVPITVPENILPNVFILRSEELIPVEIEEFTPDEVIATGDFETGDIAVLKTAYYDGWKVNGEAAASVGNMVGAEIKSDTGKVTFKFQPASFTTGLILSIIGVISIILLIVFRKKFENFVAVPEKKKNKK</sequence>
<feature type="transmembrane region" description="Helical" evidence="1">
    <location>
        <begin position="508"/>
        <end position="528"/>
    </location>
</feature>
<feature type="transmembrane region" description="Helical" evidence="1">
    <location>
        <begin position="723"/>
        <end position="743"/>
    </location>
</feature>
<proteinExistence type="predicted"/>
<evidence type="ECO:0000313" key="2">
    <source>
        <dbReference type="EMBL" id="ADN35319.1"/>
    </source>
</evidence>
<feature type="transmembrane region" description="Helical" evidence="1">
    <location>
        <begin position="426"/>
        <end position="444"/>
    </location>
</feature>
<dbReference type="EMBL" id="CP002117">
    <property type="protein sequence ID" value="ADN35319.1"/>
    <property type="molecule type" value="Genomic_DNA"/>
</dbReference>
<gene>
    <name evidence="2" type="ordered locus">Mpet_0545</name>
</gene>
<dbReference type="Proteomes" id="UP000006565">
    <property type="component" value="Chromosome"/>
</dbReference>
<feature type="transmembrane region" description="Helical" evidence="1">
    <location>
        <begin position="477"/>
        <end position="496"/>
    </location>
</feature>
<name>E1RHL0_METP4</name>
<feature type="transmembrane region" description="Helical" evidence="1">
    <location>
        <begin position="103"/>
        <end position="125"/>
    </location>
</feature>
<keyword evidence="1" id="KW-1133">Transmembrane helix</keyword>
<dbReference type="HOGENOM" id="CLU_366256_0_0_2"/>
<keyword evidence="3" id="KW-1185">Reference proteome</keyword>